<keyword evidence="9" id="KW-0804">Transcription</keyword>
<feature type="domain" description="C2H2-type" evidence="12">
    <location>
        <begin position="83"/>
        <end position="108"/>
    </location>
</feature>
<name>A0A7M4F397_CROPO</name>
<dbReference type="PANTHER" id="PTHR14003:SF23">
    <property type="entry name" value="ZINC FINGER PROTEIN 143"/>
    <property type="match status" value="1"/>
</dbReference>
<reference evidence="13" key="2">
    <citation type="submission" date="2025-09" db="UniProtKB">
        <authorList>
            <consortium name="Ensembl"/>
        </authorList>
    </citation>
    <scope>IDENTIFICATION</scope>
</reference>
<dbReference type="InterPro" id="IPR013087">
    <property type="entry name" value="Znf_C2H2_type"/>
</dbReference>
<proteinExistence type="inferred from homology"/>
<evidence type="ECO:0000256" key="11">
    <source>
        <dbReference type="PROSITE-ProRule" id="PRU00042"/>
    </source>
</evidence>
<dbReference type="GeneTree" id="ENSGT01150000286934"/>
<evidence type="ECO:0000256" key="5">
    <source>
        <dbReference type="ARBA" id="ARBA00022771"/>
    </source>
</evidence>
<dbReference type="GO" id="GO:0000978">
    <property type="term" value="F:RNA polymerase II cis-regulatory region sequence-specific DNA binding"/>
    <property type="evidence" value="ECO:0007669"/>
    <property type="project" value="TreeGrafter"/>
</dbReference>
<evidence type="ECO:0000259" key="12">
    <source>
        <dbReference type="PROSITE" id="PS50157"/>
    </source>
</evidence>
<reference evidence="13" key="1">
    <citation type="submission" date="2025-08" db="UniProtKB">
        <authorList>
            <consortium name="Ensembl"/>
        </authorList>
    </citation>
    <scope>IDENTIFICATION</scope>
</reference>
<dbReference type="SUPFAM" id="SSF57667">
    <property type="entry name" value="beta-beta-alpha zinc fingers"/>
    <property type="match status" value="3"/>
</dbReference>
<comment type="similarity">
    <text evidence="2">Belongs to the krueppel C2H2-type zinc-finger protein family.</text>
</comment>
<dbReference type="AlphaFoldDB" id="A0A7M4F397"/>
<dbReference type="PANTHER" id="PTHR14003">
    <property type="entry name" value="TRANSCRIPTIONAL REPRESSOR PROTEIN YY"/>
    <property type="match status" value="1"/>
</dbReference>
<dbReference type="FunFam" id="3.30.160.60:FF:000093">
    <property type="entry name" value="zinc finger protein 668 isoform X1"/>
    <property type="match status" value="1"/>
</dbReference>
<dbReference type="Ensembl" id="ENSCPRT00005022076.1">
    <property type="protein sequence ID" value="ENSCPRP00005018849.1"/>
    <property type="gene ID" value="ENSCPRG00005013201.1"/>
</dbReference>
<dbReference type="FunFam" id="3.30.160.60:FF:000355">
    <property type="entry name" value="zinc finger and SCAN domain-containing protein 20 isoform X1"/>
    <property type="match status" value="1"/>
</dbReference>
<keyword evidence="3" id="KW-0479">Metal-binding</keyword>
<protein>
    <recommendedName>
        <fullName evidence="12">C2H2-type domain-containing protein</fullName>
    </recommendedName>
</protein>
<feature type="domain" description="C2H2-type" evidence="12">
    <location>
        <begin position="165"/>
        <end position="192"/>
    </location>
</feature>
<evidence type="ECO:0000256" key="8">
    <source>
        <dbReference type="ARBA" id="ARBA00023125"/>
    </source>
</evidence>
<dbReference type="PROSITE" id="PS50157">
    <property type="entry name" value="ZINC_FINGER_C2H2_2"/>
    <property type="match status" value="6"/>
</dbReference>
<evidence type="ECO:0000256" key="4">
    <source>
        <dbReference type="ARBA" id="ARBA00022737"/>
    </source>
</evidence>
<dbReference type="GO" id="GO:0031519">
    <property type="term" value="C:PcG protein complex"/>
    <property type="evidence" value="ECO:0007669"/>
    <property type="project" value="TreeGrafter"/>
</dbReference>
<dbReference type="FunFam" id="3.30.160.60:FF:000322">
    <property type="entry name" value="GDNF-inducible zinc finger protein 1"/>
    <property type="match status" value="1"/>
</dbReference>
<evidence type="ECO:0000256" key="2">
    <source>
        <dbReference type="ARBA" id="ARBA00006991"/>
    </source>
</evidence>
<dbReference type="SMART" id="SM00355">
    <property type="entry name" value="ZnF_C2H2"/>
    <property type="match status" value="6"/>
</dbReference>
<dbReference type="GO" id="GO:0000785">
    <property type="term" value="C:chromatin"/>
    <property type="evidence" value="ECO:0007669"/>
    <property type="project" value="TreeGrafter"/>
</dbReference>
<dbReference type="Proteomes" id="UP000594220">
    <property type="component" value="Unplaced"/>
</dbReference>
<keyword evidence="7" id="KW-0805">Transcription regulation</keyword>
<accession>A0A7M4F397</accession>
<dbReference type="OMA" id="WHQAGED"/>
<evidence type="ECO:0000256" key="3">
    <source>
        <dbReference type="ARBA" id="ARBA00022723"/>
    </source>
</evidence>
<dbReference type="FunFam" id="3.30.160.60:FF:000663">
    <property type="entry name" value="Zinc finger protein 45"/>
    <property type="match status" value="1"/>
</dbReference>
<evidence type="ECO:0000256" key="10">
    <source>
        <dbReference type="ARBA" id="ARBA00023242"/>
    </source>
</evidence>
<evidence type="ECO:0000313" key="13">
    <source>
        <dbReference type="Ensembl" id="ENSCPRP00005018849.1"/>
    </source>
</evidence>
<evidence type="ECO:0000256" key="1">
    <source>
        <dbReference type="ARBA" id="ARBA00004123"/>
    </source>
</evidence>
<dbReference type="GO" id="GO:0005667">
    <property type="term" value="C:transcription regulator complex"/>
    <property type="evidence" value="ECO:0007669"/>
    <property type="project" value="TreeGrafter"/>
</dbReference>
<evidence type="ECO:0000256" key="9">
    <source>
        <dbReference type="ARBA" id="ARBA00023163"/>
    </source>
</evidence>
<evidence type="ECO:0000256" key="6">
    <source>
        <dbReference type="ARBA" id="ARBA00022833"/>
    </source>
</evidence>
<dbReference type="GO" id="GO:0000981">
    <property type="term" value="F:DNA-binding transcription factor activity, RNA polymerase II-specific"/>
    <property type="evidence" value="ECO:0007669"/>
    <property type="project" value="TreeGrafter"/>
</dbReference>
<keyword evidence="14" id="KW-1185">Reference proteome</keyword>
<feature type="domain" description="C2H2-type" evidence="12">
    <location>
        <begin position="193"/>
        <end position="220"/>
    </location>
</feature>
<comment type="subcellular location">
    <subcellularLocation>
        <location evidence="1">Nucleus</location>
    </subcellularLocation>
</comment>
<feature type="domain" description="C2H2-type" evidence="12">
    <location>
        <begin position="55"/>
        <end position="82"/>
    </location>
</feature>
<dbReference type="Gene3D" id="3.30.160.60">
    <property type="entry name" value="Classic Zinc Finger"/>
    <property type="match status" value="6"/>
</dbReference>
<dbReference type="InterPro" id="IPR036236">
    <property type="entry name" value="Znf_C2H2_sf"/>
</dbReference>
<feature type="domain" description="C2H2-type" evidence="12">
    <location>
        <begin position="137"/>
        <end position="164"/>
    </location>
</feature>
<keyword evidence="5 11" id="KW-0863">Zinc-finger</keyword>
<organism evidence="13 14">
    <name type="scientific">Crocodylus porosus</name>
    <name type="common">Saltwater crocodile</name>
    <name type="synonym">Estuarine crocodile</name>
    <dbReference type="NCBI Taxonomy" id="8502"/>
    <lineage>
        <taxon>Eukaryota</taxon>
        <taxon>Metazoa</taxon>
        <taxon>Chordata</taxon>
        <taxon>Craniata</taxon>
        <taxon>Vertebrata</taxon>
        <taxon>Euteleostomi</taxon>
        <taxon>Archelosauria</taxon>
        <taxon>Archosauria</taxon>
        <taxon>Crocodylia</taxon>
        <taxon>Longirostres</taxon>
        <taxon>Crocodylidae</taxon>
        <taxon>Crocodylus</taxon>
    </lineage>
</organism>
<dbReference type="GO" id="GO:0008270">
    <property type="term" value="F:zinc ion binding"/>
    <property type="evidence" value="ECO:0007669"/>
    <property type="project" value="UniProtKB-KW"/>
</dbReference>
<dbReference type="PROSITE" id="PS00028">
    <property type="entry name" value="ZINC_FINGER_C2H2_1"/>
    <property type="match status" value="5"/>
</dbReference>
<evidence type="ECO:0000313" key="14">
    <source>
        <dbReference type="Proteomes" id="UP000594220"/>
    </source>
</evidence>
<sequence length="280" mass="30731">LLLPAPPSLGRAWRCPLATANPGLGPEASLTFPLLPPALDRGPEPEGSDEAGPRYLCAVCGRAFSQSSTLIVHWRLHSGERPYVCEECGRAFRSDLVVHGRTHTGERPYCCPDCPKALAQSSHLATHRRSHTSKRPYRCPDCPKAFAQSSALTVHRRTHTGEQPYVCAQCGKCFHRSSNLICHQRTHTAERPHRCPQCGRGFHRRSNMVVHQRVHAGGQWHQAGEDLAHWVPSCRGADPVALCTPVPEETGTWKSPHCVARTEDPVAPLALRGALRDGGL</sequence>
<feature type="domain" description="C2H2-type" evidence="12">
    <location>
        <begin position="109"/>
        <end position="136"/>
    </location>
</feature>
<dbReference type="FunFam" id="3.30.160.60:FF:000478">
    <property type="entry name" value="Zinc finger protein 133"/>
    <property type="match status" value="2"/>
</dbReference>
<keyword evidence="10" id="KW-0539">Nucleus</keyword>
<keyword evidence="8" id="KW-0238">DNA-binding</keyword>
<keyword evidence="6" id="KW-0862">Zinc</keyword>
<dbReference type="Pfam" id="PF00096">
    <property type="entry name" value="zf-C2H2"/>
    <property type="match status" value="6"/>
</dbReference>
<evidence type="ECO:0000256" key="7">
    <source>
        <dbReference type="ARBA" id="ARBA00023015"/>
    </source>
</evidence>
<keyword evidence="4" id="KW-0677">Repeat</keyword>